<evidence type="ECO:0000256" key="8">
    <source>
        <dbReference type="RuleBase" id="RU363032"/>
    </source>
</evidence>
<feature type="transmembrane region" description="Helical" evidence="8">
    <location>
        <begin position="137"/>
        <end position="155"/>
    </location>
</feature>
<feature type="transmembrane region" description="Helical" evidence="8">
    <location>
        <begin position="162"/>
        <end position="180"/>
    </location>
</feature>
<gene>
    <name evidence="10" type="ORF">LNKW23_22230</name>
</gene>
<evidence type="ECO:0000256" key="7">
    <source>
        <dbReference type="ARBA" id="ARBA00023136"/>
    </source>
</evidence>
<keyword evidence="4" id="KW-1003">Cell membrane</keyword>
<sequence length="643" mass="70208">MTQGPDAEHSGDPVVVTSAPTATRVASDYAFVAEGQIPPAPPPPGSSGPLLWVRENLFPDLLNATLTLITIALLVWMLPGIYQWAIGHAILDANSLDECRQRMDELYGEGERGACWAIINERIQQFLYGRYPEELRWRPTLAFLLLFPAAAPVLFSRPAQPILVFFAVVWAVWGFSAWWPDEGFDAMTAALILGPPLIALGLARIIPPVRRFLLVFSVLFPAVAYFLIWGGSIWGPILVVATPVIAYVVYWLVERMLDDTLGEELANTLAMIASIFAVAFWLLFGVAAVDEALTRAVADTRIPDRVAMLDQVIADPEAEDAARAAARRERSDLLALDEQRAEISGLRLALEKLSTESVATPEGAKPVADFVHEDLDASPELAAASMQALSPEDQDLAEAYQTTESRLIGEQTRIWTIYKNFGRVGIEQVESAQLGGFLLTLIIGVTAIAGSLPIGILLALGRRSGLIFIRMVAVTIIEAIRGVPLITLLFVASSLLNYFLPPGTSFDIILRVLILVTLFASAYVAEAIRGGLAALPKGQYEAGDAMGLTYAQSMRLIILPQALKISIPSIVNIFIGVFKDSTLVSIIGLFDPLGVIAPILADSRWQGIYAETYVFVAALFFVCCFGMSRYSMYLERKLKTDHR</sequence>
<feature type="transmembrane region" description="Helical" evidence="8">
    <location>
        <begin position="556"/>
        <end position="577"/>
    </location>
</feature>
<accession>A0ABQ6LIA5</accession>
<keyword evidence="6 8" id="KW-1133">Transmembrane helix</keyword>
<dbReference type="InterPro" id="IPR043429">
    <property type="entry name" value="ArtM/GltK/GlnP/TcyL/YhdX-like"/>
</dbReference>
<organism evidence="10 11">
    <name type="scientific">Paralimibaculum aggregatum</name>
    <dbReference type="NCBI Taxonomy" id="3036245"/>
    <lineage>
        <taxon>Bacteria</taxon>
        <taxon>Pseudomonadati</taxon>
        <taxon>Pseudomonadota</taxon>
        <taxon>Alphaproteobacteria</taxon>
        <taxon>Rhodobacterales</taxon>
        <taxon>Paracoccaceae</taxon>
        <taxon>Paralimibaculum</taxon>
    </lineage>
</organism>
<evidence type="ECO:0000313" key="10">
    <source>
        <dbReference type="EMBL" id="GMG83010.1"/>
    </source>
</evidence>
<evidence type="ECO:0000256" key="2">
    <source>
        <dbReference type="ARBA" id="ARBA00010072"/>
    </source>
</evidence>
<feature type="transmembrane region" description="Helical" evidence="8">
    <location>
        <begin position="613"/>
        <end position="633"/>
    </location>
</feature>
<evidence type="ECO:0000259" key="9">
    <source>
        <dbReference type="PROSITE" id="PS50928"/>
    </source>
</evidence>
<dbReference type="Proteomes" id="UP001239909">
    <property type="component" value="Unassembled WGS sequence"/>
</dbReference>
<feature type="transmembrane region" description="Helical" evidence="8">
    <location>
        <begin position="265"/>
        <end position="284"/>
    </location>
</feature>
<dbReference type="NCBIfam" id="TIGR01726">
    <property type="entry name" value="HEQRo_perm_3TM"/>
    <property type="match status" value="1"/>
</dbReference>
<dbReference type="Gene3D" id="1.10.3720.10">
    <property type="entry name" value="MetI-like"/>
    <property type="match status" value="1"/>
</dbReference>
<evidence type="ECO:0000256" key="3">
    <source>
        <dbReference type="ARBA" id="ARBA00022448"/>
    </source>
</evidence>
<feature type="transmembrane region" description="Helical" evidence="8">
    <location>
        <begin position="186"/>
        <end position="205"/>
    </location>
</feature>
<proteinExistence type="inferred from homology"/>
<feature type="transmembrane region" description="Helical" evidence="8">
    <location>
        <begin position="437"/>
        <end position="460"/>
    </location>
</feature>
<dbReference type="SUPFAM" id="SSF161098">
    <property type="entry name" value="MetI-like"/>
    <property type="match status" value="1"/>
</dbReference>
<keyword evidence="11" id="KW-1185">Reference proteome</keyword>
<keyword evidence="3 8" id="KW-0813">Transport</keyword>
<dbReference type="PANTHER" id="PTHR30614:SF41">
    <property type="entry name" value="INNER MEMBRANE AMINO-ACID ABC TRANSPORTER PERMEASE PROTEIN YHDY"/>
    <property type="match status" value="1"/>
</dbReference>
<dbReference type="InterPro" id="IPR000515">
    <property type="entry name" value="MetI-like"/>
</dbReference>
<comment type="similarity">
    <text evidence="2">Belongs to the binding-protein-dependent transport system permease family. HisMQ subfamily.</text>
</comment>
<protein>
    <recommendedName>
        <fullName evidence="9">ABC transmembrane type-1 domain-containing protein</fullName>
    </recommendedName>
</protein>
<comment type="caution">
    <text evidence="10">The sequence shown here is derived from an EMBL/GenBank/DDBJ whole genome shotgun (WGS) entry which is preliminary data.</text>
</comment>
<evidence type="ECO:0000313" key="11">
    <source>
        <dbReference type="Proteomes" id="UP001239909"/>
    </source>
</evidence>
<feature type="transmembrane region" description="Helical" evidence="8">
    <location>
        <begin position="472"/>
        <end position="496"/>
    </location>
</feature>
<feature type="transmembrane region" description="Helical" evidence="8">
    <location>
        <begin position="234"/>
        <end position="253"/>
    </location>
</feature>
<reference evidence="10 11" key="1">
    <citation type="submission" date="2023-04" db="EMBL/GenBank/DDBJ databases">
        <title>Marinoamorphus aggregata gen. nov., sp. Nov., isolate from tissue of brittle star Ophioplocus japonicus.</title>
        <authorList>
            <person name="Kawano K."/>
            <person name="Sawayama S."/>
            <person name="Nakagawa S."/>
        </authorList>
    </citation>
    <scope>NUCLEOTIDE SEQUENCE [LARGE SCALE GENOMIC DNA]</scope>
    <source>
        <strain evidence="10 11">NKW23</strain>
    </source>
</reference>
<dbReference type="PANTHER" id="PTHR30614">
    <property type="entry name" value="MEMBRANE COMPONENT OF AMINO ACID ABC TRANSPORTER"/>
    <property type="match status" value="1"/>
</dbReference>
<name>A0ABQ6LIA5_9RHOB</name>
<evidence type="ECO:0000256" key="4">
    <source>
        <dbReference type="ARBA" id="ARBA00022475"/>
    </source>
</evidence>
<dbReference type="EMBL" id="BSYI01000015">
    <property type="protein sequence ID" value="GMG83010.1"/>
    <property type="molecule type" value="Genomic_DNA"/>
</dbReference>
<keyword evidence="7 8" id="KW-0472">Membrane</keyword>
<comment type="subcellular location">
    <subcellularLocation>
        <location evidence="1">Cell inner membrane</location>
        <topology evidence="1">Multi-pass membrane protein</topology>
    </subcellularLocation>
    <subcellularLocation>
        <location evidence="8">Cell membrane</location>
        <topology evidence="8">Multi-pass membrane protein</topology>
    </subcellularLocation>
</comment>
<evidence type="ECO:0000256" key="5">
    <source>
        <dbReference type="ARBA" id="ARBA00022692"/>
    </source>
</evidence>
<dbReference type="PROSITE" id="PS50928">
    <property type="entry name" value="ABC_TM1"/>
    <property type="match status" value="1"/>
</dbReference>
<evidence type="ECO:0000256" key="6">
    <source>
        <dbReference type="ARBA" id="ARBA00022989"/>
    </source>
</evidence>
<dbReference type="InterPro" id="IPR010065">
    <property type="entry name" value="AA_ABC_transptr_permease_3TM"/>
</dbReference>
<dbReference type="Pfam" id="PF00528">
    <property type="entry name" value="BPD_transp_1"/>
    <property type="match status" value="1"/>
</dbReference>
<feature type="domain" description="ABC transmembrane type-1" evidence="9">
    <location>
        <begin position="437"/>
        <end position="626"/>
    </location>
</feature>
<feature type="transmembrane region" description="Helical" evidence="8">
    <location>
        <begin position="583"/>
        <end position="601"/>
    </location>
</feature>
<evidence type="ECO:0000256" key="1">
    <source>
        <dbReference type="ARBA" id="ARBA00004429"/>
    </source>
</evidence>
<feature type="transmembrane region" description="Helical" evidence="8">
    <location>
        <begin position="61"/>
        <end position="82"/>
    </location>
</feature>
<dbReference type="InterPro" id="IPR035906">
    <property type="entry name" value="MetI-like_sf"/>
</dbReference>
<feature type="transmembrane region" description="Helical" evidence="8">
    <location>
        <begin position="212"/>
        <end position="228"/>
    </location>
</feature>
<feature type="transmembrane region" description="Helical" evidence="8">
    <location>
        <begin position="508"/>
        <end position="528"/>
    </location>
</feature>
<dbReference type="CDD" id="cd06261">
    <property type="entry name" value="TM_PBP2"/>
    <property type="match status" value="1"/>
</dbReference>
<keyword evidence="5 8" id="KW-0812">Transmembrane</keyword>